<dbReference type="InterPro" id="IPR002314">
    <property type="entry name" value="aa-tRNA-synt_IIb"/>
</dbReference>
<feature type="binding site" evidence="13">
    <location>
        <position position="246"/>
    </location>
    <ligand>
        <name>L-serine</name>
        <dbReference type="ChEBI" id="CHEBI:33384"/>
    </ligand>
</feature>
<evidence type="ECO:0000256" key="11">
    <source>
        <dbReference type="ARBA" id="ARBA00048823"/>
    </source>
</evidence>
<comment type="subunit">
    <text evidence="12">Homodimer. The tRNA molecule binds across the dimer.</text>
</comment>
<dbReference type="HAMAP" id="MF_00176">
    <property type="entry name" value="Ser_tRNA_synth_type1"/>
    <property type="match status" value="1"/>
</dbReference>
<dbReference type="UniPathway" id="UPA00906">
    <property type="reaction ID" value="UER00895"/>
</dbReference>
<keyword evidence="5 12" id="KW-0436">Ligase</keyword>
<comment type="catalytic activity">
    <reaction evidence="11 12">
        <text>tRNA(Ser) + L-serine + ATP = L-seryl-tRNA(Ser) + AMP + diphosphate + H(+)</text>
        <dbReference type="Rhea" id="RHEA:12292"/>
        <dbReference type="Rhea" id="RHEA-COMP:9669"/>
        <dbReference type="Rhea" id="RHEA-COMP:9703"/>
        <dbReference type="ChEBI" id="CHEBI:15378"/>
        <dbReference type="ChEBI" id="CHEBI:30616"/>
        <dbReference type="ChEBI" id="CHEBI:33019"/>
        <dbReference type="ChEBI" id="CHEBI:33384"/>
        <dbReference type="ChEBI" id="CHEBI:78442"/>
        <dbReference type="ChEBI" id="CHEBI:78533"/>
        <dbReference type="ChEBI" id="CHEBI:456215"/>
        <dbReference type="EC" id="6.1.1.11"/>
    </reaction>
</comment>
<evidence type="ECO:0000256" key="5">
    <source>
        <dbReference type="ARBA" id="ARBA00022598"/>
    </source>
</evidence>
<dbReference type="RefSeq" id="WP_110375415.1">
    <property type="nucleotide sequence ID" value="NZ_CAKNFM010000006.1"/>
</dbReference>
<dbReference type="NCBIfam" id="TIGR00414">
    <property type="entry name" value="serS"/>
    <property type="match status" value="1"/>
</dbReference>
<evidence type="ECO:0000256" key="12">
    <source>
        <dbReference type="HAMAP-Rule" id="MF_00176"/>
    </source>
</evidence>
<keyword evidence="17" id="KW-1185">Reference proteome</keyword>
<dbReference type="GO" id="GO:0016260">
    <property type="term" value="P:selenocysteine biosynthetic process"/>
    <property type="evidence" value="ECO:0007669"/>
    <property type="project" value="UniProtKB-UniRule"/>
</dbReference>
<comment type="function">
    <text evidence="12">Catalyzes the attachment of serine to tRNA(Ser). Is also able to aminoacylate tRNA(Sec) with serine, to form the misacylated tRNA L-seryl-tRNA(Sec), which will be further converted into selenocysteinyl-tRNA(Sec).</text>
</comment>
<dbReference type="GO" id="GO:0006434">
    <property type="term" value="P:seryl-tRNA aminoacylation"/>
    <property type="evidence" value="ECO:0007669"/>
    <property type="project" value="UniProtKB-UniRule"/>
</dbReference>
<dbReference type="Proteomes" id="UP000248021">
    <property type="component" value="Unassembled WGS sequence"/>
</dbReference>
<keyword evidence="15" id="KW-0175">Coiled coil</keyword>
<name>A0A2V3U619_9HYPH</name>
<dbReference type="PANTHER" id="PTHR43697">
    <property type="entry name" value="SERYL-TRNA SYNTHETASE"/>
    <property type="match status" value="1"/>
</dbReference>
<feature type="binding site" evidence="12">
    <location>
        <begin position="246"/>
        <end position="248"/>
    </location>
    <ligand>
        <name>L-serine</name>
        <dbReference type="ChEBI" id="CHEBI:33384"/>
    </ligand>
</feature>
<accession>A0A2V3U619</accession>
<comment type="catalytic activity">
    <reaction evidence="10 12">
        <text>tRNA(Sec) + L-serine + ATP = L-seryl-tRNA(Sec) + AMP + diphosphate + H(+)</text>
        <dbReference type="Rhea" id="RHEA:42580"/>
        <dbReference type="Rhea" id="RHEA-COMP:9742"/>
        <dbReference type="Rhea" id="RHEA-COMP:10128"/>
        <dbReference type="ChEBI" id="CHEBI:15378"/>
        <dbReference type="ChEBI" id="CHEBI:30616"/>
        <dbReference type="ChEBI" id="CHEBI:33019"/>
        <dbReference type="ChEBI" id="CHEBI:33384"/>
        <dbReference type="ChEBI" id="CHEBI:78442"/>
        <dbReference type="ChEBI" id="CHEBI:78533"/>
        <dbReference type="ChEBI" id="CHEBI:456215"/>
        <dbReference type="EC" id="6.1.1.11"/>
    </reaction>
</comment>
<organism evidence="16 17">
    <name type="scientific">Chelatococcus asaccharovorans</name>
    <dbReference type="NCBI Taxonomy" id="28210"/>
    <lineage>
        <taxon>Bacteria</taxon>
        <taxon>Pseudomonadati</taxon>
        <taxon>Pseudomonadota</taxon>
        <taxon>Alphaproteobacteria</taxon>
        <taxon>Hyphomicrobiales</taxon>
        <taxon>Chelatococcaceae</taxon>
        <taxon>Chelatococcus</taxon>
    </lineage>
</organism>
<dbReference type="InterPro" id="IPR010978">
    <property type="entry name" value="tRNA-bd_arm"/>
</dbReference>
<feature type="coiled-coil region" evidence="15">
    <location>
        <begin position="49"/>
        <end position="102"/>
    </location>
</feature>
<evidence type="ECO:0000256" key="2">
    <source>
        <dbReference type="ARBA" id="ARBA00005045"/>
    </source>
</evidence>
<evidence type="ECO:0000256" key="14">
    <source>
        <dbReference type="PIRSR" id="PIRSR001529-2"/>
    </source>
</evidence>
<evidence type="ECO:0000256" key="10">
    <source>
        <dbReference type="ARBA" id="ARBA00047929"/>
    </source>
</evidence>
<evidence type="ECO:0000256" key="6">
    <source>
        <dbReference type="ARBA" id="ARBA00022741"/>
    </source>
</evidence>
<dbReference type="GO" id="GO:0005737">
    <property type="term" value="C:cytoplasm"/>
    <property type="evidence" value="ECO:0007669"/>
    <property type="project" value="UniProtKB-SubCell"/>
</dbReference>
<dbReference type="SUPFAM" id="SSF55681">
    <property type="entry name" value="Class II aaRS and biotin synthetases"/>
    <property type="match status" value="1"/>
</dbReference>
<evidence type="ECO:0000256" key="3">
    <source>
        <dbReference type="ARBA" id="ARBA00010728"/>
    </source>
</evidence>
<dbReference type="InterPro" id="IPR033729">
    <property type="entry name" value="SerRS_core"/>
</dbReference>
<evidence type="ECO:0000256" key="4">
    <source>
        <dbReference type="ARBA" id="ARBA00022490"/>
    </source>
</evidence>
<dbReference type="PRINTS" id="PR00981">
    <property type="entry name" value="TRNASYNTHSER"/>
</dbReference>
<feature type="binding site" evidence="12 14">
    <location>
        <begin position="364"/>
        <end position="367"/>
    </location>
    <ligand>
        <name>ATP</name>
        <dbReference type="ChEBI" id="CHEBI:30616"/>
    </ligand>
</feature>
<dbReference type="Pfam" id="PF02403">
    <property type="entry name" value="Seryl_tRNA_N"/>
    <property type="match status" value="1"/>
</dbReference>
<dbReference type="AlphaFoldDB" id="A0A2V3U619"/>
<gene>
    <name evidence="12" type="primary">serS</name>
    <name evidence="16" type="ORF">C7450_106293</name>
</gene>
<comment type="caution">
    <text evidence="16">The sequence shown here is derived from an EMBL/GenBank/DDBJ whole genome shotgun (WGS) entry which is preliminary data.</text>
</comment>
<keyword evidence="8 12" id="KW-0648">Protein biosynthesis</keyword>
<keyword evidence="9 12" id="KW-0030">Aminoacyl-tRNA synthetase</keyword>
<dbReference type="GO" id="GO:0004828">
    <property type="term" value="F:serine-tRNA ligase activity"/>
    <property type="evidence" value="ECO:0007669"/>
    <property type="project" value="UniProtKB-UniRule"/>
</dbReference>
<dbReference type="CDD" id="cd00770">
    <property type="entry name" value="SerRS_core"/>
    <property type="match status" value="1"/>
</dbReference>
<dbReference type="Gene3D" id="3.30.930.10">
    <property type="entry name" value="Bira Bifunctional Protein, Domain 2"/>
    <property type="match status" value="1"/>
</dbReference>
<dbReference type="InterPro" id="IPR006195">
    <property type="entry name" value="aa-tRNA-synth_II"/>
</dbReference>
<comment type="caution">
    <text evidence="12">Lacks conserved residue(s) required for the propagation of feature annotation.</text>
</comment>
<evidence type="ECO:0000313" key="17">
    <source>
        <dbReference type="Proteomes" id="UP000248021"/>
    </source>
</evidence>
<dbReference type="SUPFAM" id="SSF46589">
    <property type="entry name" value="tRNA-binding arm"/>
    <property type="match status" value="1"/>
</dbReference>
<keyword evidence="6 12" id="KW-0547">Nucleotide-binding</keyword>
<evidence type="ECO:0000313" key="16">
    <source>
        <dbReference type="EMBL" id="PXW58117.1"/>
    </source>
</evidence>
<feature type="binding site" evidence="13">
    <location>
        <position position="398"/>
    </location>
    <ligand>
        <name>L-serine</name>
        <dbReference type="ChEBI" id="CHEBI:33384"/>
    </ligand>
</feature>
<reference evidence="16 17" key="1">
    <citation type="submission" date="2018-05" db="EMBL/GenBank/DDBJ databases">
        <title>Genomic Encyclopedia of Type Strains, Phase IV (KMG-IV): sequencing the most valuable type-strain genomes for metagenomic binning, comparative biology and taxonomic classification.</title>
        <authorList>
            <person name="Goeker M."/>
        </authorList>
    </citation>
    <scope>NUCLEOTIDE SEQUENCE [LARGE SCALE GENOMIC DNA]</scope>
    <source>
        <strain evidence="16 17">DSM 6462</strain>
    </source>
</reference>
<feature type="binding site" evidence="12">
    <location>
        <position position="400"/>
    </location>
    <ligand>
        <name>L-serine</name>
        <dbReference type="ChEBI" id="CHEBI:33384"/>
    </ligand>
</feature>
<dbReference type="Gene3D" id="1.10.287.40">
    <property type="entry name" value="Serine-tRNA synthetase, tRNA binding domain"/>
    <property type="match status" value="1"/>
</dbReference>
<protein>
    <recommendedName>
        <fullName evidence="12">Serine--tRNA ligase</fullName>
        <ecNumber evidence="12">6.1.1.11</ecNumber>
    </recommendedName>
    <alternativeName>
        <fullName evidence="12">Seryl-tRNA synthetase</fullName>
        <shortName evidence="12">SerRS</shortName>
    </alternativeName>
    <alternativeName>
        <fullName evidence="12">Seryl-tRNA(Ser/Sec) synthetase</fullName>
    </alternativeName>
</protein>
<dbReference type="InterPro" id="IPR015866">
    <property type="entry name" value="Ser-tRNA-synth_1_N"/>
</dbReference>
<dbReference type="OrthoDB" id="9804647at2"/>
<evidence type="ECO:0000256" key="7">
    <source>
        <dbReference type="ARBA" id="ARBA00022840"/>
    </source>
</evidence>
<dbReference type="InterPro" id="IPR002317">
    <property type="entry name" value="Ser-tRNA-ligase_type_1"/>
</dbReference>
<dbReference type="PIRSF" id="PIRSF001529">
    <property type="entry name" value="Ser-tRNA-synth_IIa"/>
    <property type="match status" value="1"/>
</dbReference>
<evidence type="ECO:0000256" key="8">
    <source>
        <dbReference type="ARBA" id="ARBA00022917"/>
    </source>
</evidence>
<feature type="binding site" evidence="12 13">
    <location>
        <position position="300"/>
    </location>
    <ligand>
        <name>L-serine</name>
        <dbReference type="ChEBI" id="CHEBI:33384"/>
    </ligand>
</feature>
<dbReference type="PANTHER" id="PTHR43697:SF1">
    <property type="entry name" value="SERINE--TRNA LIGASE"/>
    <property type="match status" value="1"/>
</dbReference>
<keyword evidence="7 12" id="KW-0067">ATP-binding</keyword>
<evidence type="ECO:0000256" key="1">
    <source>
        <dbReference type="ARBA" id="ARBA00004496"/>
    </source>
</evidence>
<comment type="domain">
    <text evidence="12">Consists of two distinct domains, a catalytic core and a N-terminal extension that is involved in tRNA binding.</text>
</comment>
<comment type="similarity">
    <text evidence="3 12">Belongs to the class-II aminoacyl-tRNA synthetase family. Type-1 seryl-tRNA synthetase subfamily.</text>
</comment>
<dbReference type="PROSITE" id="PS50862">
    <property type="entry name" value="AA_TRNA_LIGASE_II"/>
    <property type="match status" value="1"/>
</dbReference>
<evidence type="ECO:0000256" key="9">
    <source>
        <dbReference type="ARBA" id="ARBA00023146"/>
    </source>
</evidence>
<comment type="subcellular location">
    <subcellularLocation>
        <location evidence="1 12">Cytoplasm</location>
    </subcellularLocation>
</comment>
<dbReference type="GO" id="GO:0005524">
    <property type="term" value="F:ATP binding"/>
    <property type="evidence" value="ECO:0007669"/>
    <property type="project" value="UniProtKB-UniRule"/>
</dbReference>
<dbReference type="InterPro" id="IPR045864">
    <property type="entry name" value="aa-tRNA-synth_II/BPL/LPL"/>
</dbReference>
<dbReference type="EMBL" id="QJJK01000006">
    <property type="protein sequence ID" value="PXW58117.1"/>
    <property type="molecule type" value="Genomic_DNA"/>
</dbReference>
<evidence type="ECO:0000256" key="15">
    <source>
        <dbReference type="SAM" id="Coils"/>
    </source>
</evidence>
<dbReference type="EC" id="6.1.1.11" evidence="12"/>
<sequence>MHDIRLIRDNPEPFVTGLIRRGSSKEAAQALLDKLLGLDDRRRAAIAAAQSVQERRNALSREVGEAKKAKDEARAQALMAEVAALKDRAPELEAEEREALAELDRELAAIPNTPLDAVPTGADEHDNVERHQHGAKRNYAFTPKQHFEIGEGLGLMDFETAAKLSGARFVVLKGQLARLERALGQFMLDVHTGEHGYTEVNPPLLVRDDAMFGTAQLPKFEDDQFSVTAGRAQADAAAGSHWLIPTAEVPLTNLVRESILSEEELPKRFTALTPCFRAEAGSAGRDTRGMIRQHQFTKVELVSITTPETSGEEHERMLAAAEEILKRLELHYRVVTLCTGDMGFASQKTYDIEVWLPGQDAYREISSCSVCGDFQARRMQARFRAAGAKQTRLVHTLNGSGTAVGRALVAVLETWQNADGSVTIPPVLRPYMMGQTTVEAVA</sequence>
<feature type="binding site" evidence="13">
    <location>
        <position position="277"/>
    </location>
    <ligand>
        <name>L-serine</name>
        <dbReference type="ChEBI" id="CHEBI:33384"/>
    </ligand>
</feature>
<keyword evidence="4 12" id="KW-0963">Cytoplasm</keyword>
<feature type="binding site" evidence="12 14">
    <location>
        <begin position="277"/>
        <end position="279"/>
    </location>
    <ligand>
        <name>ATP</name>
        <dbReference type="ChEBI" id="CHEBI:30616"/>
    </ligand>
</feature>
<dbReference type="InterPro" id="IPR042103">
    <property type="entry name" value="SerRS_1_N_sf"/>
</dbReference>
<comment type="pathway">
    <text evidence="2 12">Aminoacyl-tRNA biosynthesis; selenocysteinyl-tRNA(Sec) biosynthesis; L-seryl-tRNA(Sec) from L-serine and tRNA(Sec): step 1/1.</text>
</comment>
<proteinExistence type="inferred from homology"/>
<dbReference type="Pfam" id="PF00587">
    <property type="entry name" value="tRNA-synt_2b"/>
    <property type="match status" value="1"/>
</dbReference>
<evidence type="ECO:0000256" key="13">
    <source>
        <dbReference type="PIRSR" id="PIRSR001529-1"/>
    </source>
</evidence>